<gene>
    <name evidence="2" type="ordered locus">pQBR0067</name>
</gene>
<proteinExistence type="predicted"/>
<geneLocation type="plasmid" evidence="2 3">
    <name>pQBR103</name>
</geneLocation>
<evidence type="ECO:0000313" key="2">
    <source>
        <dbReference type="EMBL" id="CAM96099.1"/>
    </source>
</evidence>
<sequence length="149" mass="15947">MNARITLGATVLAILSLTGCVTQAQIDEQKKQPSAINVSPAQIQATKAESPVVLSKNGREVMYIKRVYPGSEGMTPQEIAWSKQFGTYEDFQKSVAVEQGKVWVGTVVTLADGKCTESTSSVAEIPKVPGEPKMKIVNKLIPCPAAQAN</sequence>
<feature type="chain" id="PRO_5002674924" evidence="1">
    <location>
        <begin position="25"/>
        <end position="149"/>
    </location>
</feature>
<keyword evidence="1" id="KW-0732">Signal</keyword>
<keyword evidence="2" id="KW-0614">Plasmid</keyword>
<accession>A4V7K2</accession>
<dbReference type="PROSITE" id="PS51257">
    <property type="entry name" value="PROKAR_LIPOPROTEIN"/>
    <property type="match status" value="1"/>
</dbReference>
<feature type="signal peptide" evidence="1">
    <location>
        <begin position="1"/>
        <end position="24"/>
    </location>
</feature>
<dbReference type="Proteomes" id="UP000002332">
    <property type="component" value="Plasmid pQBR103"/>
</dbReference>
<dbReference type="EMBL" id="AM235768">
    <property type="protein sequence ID" value="CAM96099.1"/>
    <property type="molecule type" value="Genomic_DNA"/>
</dbReference>
<evidence type="ECO:0000256" key="1">
    <source>
        <dbReference type="SAM" id="SignalP"/>
    </source>
</evidence>
<organism evidence="2 3">
    <name type="scientific">Pseudomonas fluorescens (strain SBW25)</name>
    <dbReference type="NCBI Taxonomy" id="216595"/>
    <lineage>
        <taxon>Bacteria</taxon>
        <taxon>Pseudomonadati</taxon>
        <taxon>Pseudomonadota</taxon>
        <taxon>Gammaproteobacteria</taxon>
        <taxon>Pseudomonadales</taxon>
        <taxon>Pseudomonadaceae</taxon>
        <taxon>Pseudomonas</taxon>
    </lineage>
</organism>
<reference evidence="2 3" key="1">
    <citation type="journal article" date="2007" name="ISME J.">
        <title>Sequence-based analysis of pQBR103; a representative of a unique, transfer-proficient mega plasmid resident in the microbial community of sugar beet.</title>
        <authorList>
            <person name="Tett A."/>
            <person name="Spiers A.J."/>
            <person name="Crossman L.C."/>
            <person name="Ager D."/>
            <person name="Ciric L."/>
            <person name="Dow J.M."/>
            <person name="Fry J.C."/>
            <person name="Harris D."/>
            <person name="Lilley A."/>
            <person name="Oliver A."/>
            <person name="Parkhill J."/>
            <person name="Quail M.A."/>
            <person name="Rainey P.B."/>
            <person name="Saunders N.J."/>
            <person name="Seeger K."/>
            <person name="Snyder L.A.S."/>
            <person name="Squares R."/>
            <person name="Thomas C.M."/>
            <person name="Turner S.L."/>
            <person name="Zhang X.-X."/>
            <person name="Field D."/>
            <person name="Bailey M.J."/>
        </authorList>
    </citation>
    <scope>NUCLEOTIDE SEQUENCE [LARGE SCALE GENOMIC DNA]</scope>
    <source>
        <strain evidence="2 3">SBW25</strain>
    </source>
</reference>
<dbReference type="AlphaFoldDB" id="A4V7K2"/>
<dbReference type="RefSeq" id="WP_011922876.1">
    <property type="nucleotide sequence ID" value="NC_009444.1"/>
</dbReference>
<name>A4V7K2_PSEFS</name>
<protein>
    <submittedName>
        <fullName evidence="2">Exported protein</fullName>
    </submittedName>
</protein>
<evidence type="ECO:0000313" key="3">
    <source>
        <dbReference type="Proteomes" id="UP000002332"/>
    </source>
</evidence>